<dbReference type="Gene3D" id="1.20.930.40">
    <property type="entry name" value="Transferrin receptor-like, dimerisation domain"/>
    <property type="match status" value="1"/>
</dbReference>
<feature type="signal peptide" evidence="2">
    <location>
        <begin position="1"/>
        <end position="22"/>
    </location>
</feature>
<dbReference type="InterPro" id="IPR046450">
    <property type="entry name" value="PA_dom_sf"/>
</dbReference>
<dbReference type="InterPro" id="IPR036757">
    <property type="entry name" value="TFR-like_dimer_dom_sf"/>
</dbReference>
<organism evidence="6 7">
    <name type="scientific">Phenylobacterium montanum</name>
    <dbReference type="NCBI Taxonomy" id="2823693"/>
    <lineage>
        <taxon>Bacteria</taxon>
        <taxon>Pseudomonadati</taxon>
        <taxon>Pseudomonadota</taxon>
        <taxon>Alphaproteobacteria</taxon>
        <taxon>Caulobacterales</taxon>
        <taxon>Caulobacteraceae</taxon>
        <taxon>Phenylobacterium</taxon>
    </lineage>
</organism>
<dbReference type="SUPFAM" id="SSF52025">
    <property type="entry name" value="PA domain"/>
    <property type="match status" value="1"/>
</dbReference>
<dbReference type="AlphaFoldDB" id="A0A975G1L5"/>
<dbReference type="FunFam" id="3.40.630.10:FF:000101">
    <property type="entry name" value="N-acetylated alpha-linked acidic dipeptidase like 1"/>
    <property type="match status" value="1"/>
</dbReference>
<dbReference type="EMBL" id="CP073078">
    <property type="protein sequence ID" value="QUD88897.1"/>
    <property type="molecule type" value="Genomic_DNA"/>
</dbReference>
<dbReference type="InterPro" id="IPR007365">
    <property type="entry name" value="TFR-like_dimer_dom"/>
</dbReference>
<proteinExistence type="inferred from homology"/>
<evidence type="ECO:0000313" key="7">
    <source>
        <dbReference type="Proteomes" id="UP000676409"/>
    </source>
</evidence>
<sequence>MRGLAGVSAAALSALAFGAATSAEPLVGFTDKSSEAERALEGRFDQALSADAIRERLKLMAAAPNQVGAPHNKANAEYTLAQFKAWGWDAHIEEFQVLYPTPKSEALELLGPNPFSATLQETPIPGDTSSVDMKGALPAWLAFEGDGDVTGDLVYANYGMPEDYKALERMGVSVKGKIVITRYGGGWRGLKPKLAQEHGAIGCIIYSDPADDGYGPGETYPKGGWRPPQGFQRGSVLDMPIRAGDPLTPNEGATKDAKRIPISQAETILKIPALPISYGDAQHFLAALGGEVAPKAWRGALPITYHVGGNGVQVHLKTEADWSLKPLYDVIAVMKGSQAPDQWVIRANHRDGWVYGAWDPLSGQTAMMEEAKSLGALAKTGWRPKRTIVYASWDGEEPGLLGSTEWAEQHAAELKAKAVLYINSDTNGRGFVNFDASYAARKLATGVAADVTDPETGKSVLAREFAKIQVDALDPRADEMIREAAKDESKTGEIAIGPMGSGSDYTPFVQHLGIASIDIAYGDEDDQGGVYHSLYDTFEHYERFGDPGFAYGVVMAKTGGRMVMRAADADLNPLRYAEAADLIAGNLEQLHKLADNMRQRSQALDAAVESKAFDLAYDPTHHWAAPAAEDPVPAIDFAKLDAATARLKASAKAFDAAAADVAHVKPEALAKANAMLQSLEQSLSDERGLPGRPWYKNLISAPGVLTGYGAKTLPGVREAIEGRRWSEAADYIGRTADALDTCSKRLDEATALLKS</sequence>
<dbReference type="Proteomes" id="UP000676409">
    <property type="component" value="Chromosome"/>
</dbReference>
<dbReference type="Gene3D" id="3.40.630.10">
    <property type="entry name" value="Zn peptidases"/>
    <property type="match status" value="1"/>
</dbReference>
<dbReference type="RefSeq" id="WP_211938947.1">
    <property type="nucleotide sequence ID" value="NZ_CP073078.1"/>
</dbReference>
<dbReference type="Gene3D" id="3.50.30.30">
    <property type="match status" value="1"/>
</dbReference>
<evidence type="ECO:0000313" key="6">
    <source>
        <dbReference type="EMBL" id="QUD88897.1"/>
    </source>
</evidence>
<comment type="similarity">
    <text evidence="1">Belongs to the peptidase M28 family. M28B subfamily.</text>
</comment>
<keyword evidence="7" id="KW-1185">Reference proteome</keyword>
<accession>A0A975G1L5</accession>
<dbReference type="Pfam" id="PF04389">
    <property type="entry name" value="Peptidase_M28"/>
    <property type="match status" value="1"/>
</dbReference>
<gene>
    <name evidence="6" type="ORF">KCG34_03130</name>
</gene>
<dbReference type="PANTHER" id="PTHR10404:SF46">
    <property type="entry name" value="VACUOLAR PROTEIN SORTING-ASSOCIATED PROTEIN 70"/>
    <property type="match status" value="1"/>
</dbReference>
<dbReference type="Pfam" id="PF04253">
    <property type="entry name" value="TFR_dimer"/>
    <property type="match status" value="1"/>
</dbReference>
<feature type="domain" description="Transferrin receptor-like dimerisation" evidence="4">
    <location>
        <begin position="635"/>
        <end position="746"/>
    </location>
</feature>
<feature type="chain" id="PRO_5037363074" evidence="2">
    <location>
        <begin position="23"/>
        <end position="755"/>
    </location>
</feature>
<dbReference type="InterPro" id="IPR003137">
    <property type="entry name" value="PA_domain"/>
</dbReference>
<dbReference type="InterPro" id="IPR039373">
    <property type="entry name" value="Peptidase_M28B"/>
</dbReference>
<protein>
    <submittedName>
        <fullName evidence="6">M28 family peptidase</fullName>
    </submittedName>
</protein>
<feature type="domain" description="PA" evidence="3">
    <location>
        <begin position="149"/>
        <end position="227"/>
    </location>
</feature>
<dbReference type="Pfam" id="PF02225">
    <property type="entry name" value="PA"/>
    <property type="match status" value="1"/>
</dbReference>
<dbReference type="SUPFAM" id="SSF53187">
    <property type="entry name" value="Zn-dependent exopeptidases"/>
    <property type="match status" value="1"/>
</dbReference>
<evidence type="ECO:0000256" key="2">
    <source>
        <dbReference type="SAM" id="SignalP"/>
    </source>
</evidence>
<feature type="domain" description="Peptidase M28" evidence="5">
    <location>
        <begin position="330"/>
        <end position="541"/>
    </location>
</feature>
<dbReference type="CDD" id="cd02121">
    <property type="entry name" value="PA_GCPII_like"/>
    <property type="match status" value="1"/>
</dbReference>
<evidence type="ECO:0000256" key="1">
    <source>
        <dbReference type="ARBA" id="ARBA00005634"/>
    </source>
</evidence>
<name>A0A975G1L5_9CAUL</name>
<keyword evidence="2" id="KW-0732">Signal</keyword>
<dbReference type="SUPFAM" id="SSF47672">
    <property type="entry name" value="Transferrin receptor-like dimerisation domain"/>
    <property type="match status" value="1"/>
</dbReference>
<evidence type="ECO:0000259" key="4">
    <source>
        <dbReference type="Pfam" id="PF04253"/>
    </source>
</evidence>
<dbReference type="PANTHER" id="PTHR10404">
    <property type="entry name" value="N-ACETYLATED-ALPHA-LINKED ACIDIC DIPEPTIDASE"/>
    <property type="match status" value="1"/>
</dbReference>
<evidence type="ECO:0000259" key="5">
    <source>
        <dbReference type="Pfam" id="PF04389"/>
    </source>
</evidence>
<dbReference type="KEGG" id="caul:KCG34_03130"/>
<evidence type="ECO:0000259" key="3">
    <source>
        <dbReference type="Pfam" id="PF02225"/>
    </source>
</evidence>
<dbReference type="InterPro" id="IPR007484">
    <property type="entry name" value="Peptidase_M28"/>
</dbReference>
<reference evidence="6" key="1">
    <citation type="submission" date="2021-04" db="EMBL/GenBank/DDBJ databases">
        <title>The complete genome sequence of Caulobacter sp. S6.</title>
        <authorList>
            <person name="Tang Y."/>
            <person name="Ouyang W."/>
            <person name="Liu Q."/>
            <person name="Huang B."/>
            <person name="Guo Z."/>
            <person name="Lei P."/>
        </authorList>
    </citation>
    <scope>NUCLEOTIDE SEQUENCE</scope>
    <source>
        <strain evidence="6">S6</strain>
    </source>
</reference>